<dbReference type="GO" id="GO:0022412">
    <property type="term" value="P:cellular process involved in reproduction in multicellular organism"/>
    <property type="evidence" value="ECO:0007669"/>
    <property type="project" value="UniProtKB-ARBA"/>
</dbReference>
<proteinExistence type="predicted"/>
<evidence type="ECO:0000256" key="10">
    <source>
        <dbReference type="SAM" id="MobiDB-lite"/>
    </source>
</evidence>
<evidence type="ECO:0000256" key="7">
    <source>
        <dbReference type="ARBA" id="ARBA00023004"/>
    </source>
</evidence>
<evidence type="ECO:0000313" key="12">
    <source>
        <dbReference type="Proteomes" id="UP001152799"/>
    </source>
</evidence>
<evidence type="ECO:0000256" key="8">
    <source>
        <dbReference type="ARBA" id="ARBA00023180"/>
    </source>
</evidence>
<evidence type="ECO:0000256" key="2">
    <source>
        <dbReference type="ARBA" id="ARBA00022525"/>
    </source>
</evidence>
<dbReference type="FunFam" id="1.10.640.10:FF:000003">
    <property type="entry name" value="chorion peroxidase"/>
    <property type="match status" value="1"/>
</dbReference>
<feature type="region of interest" description="Disordered" evidence="10">
    <location>
        <begin position="15"/>
        <end position="37"/>
    </location>
</feature>
<keyword evidence="7 9" id="KW-0408">Iron</keyword>
<feature type="compositionally biased region" description="Basic and acidic residues" evidence="10">
    <location>
        <begin position="15"/>
        <end position="29"/>
    </location>
</feature>
<dbReference type="SUPFAM" id="SSF48113">
    <property type="entry name" value="Heme-dependent peroxidases"/>
    <property type="match status" value="1"/>
</dbReference>
<dbReference type="PANTHER" id="PTHR11475:SF4">
    <property type="entry name" value="CHORION PEROXIDASE"/>
    <property type="match status" value="1"/>
</dbReference>
<evidence type="ECO:0000313" key="11">
    <source>
        <dbReference type="EMBL" id="CAG9765153.1"/>
    </source>
</evidence>
<keyword evidence="6" id="KW-0560">Oxidoreductase</keyword>
<evidence type="ECO:0000256" key="1">
    <source>
        <dbReference type="ARBA" id="ARBA00004613"/>
    </source>
</evidence>
<dbReference type="PROSITE" id="PS50292">
    <property type="entry name" value="PEROXIDASE_3"/>
    <property type="match status" value="1"/>
</dbReference>
<evidence type="ECO:0000256" key="4">
    <source>
        <dbReference type="ARBA" id="ARBA00022617"/>
    </source>
</evidence>
<dbReference type="Pfam" id="PF03098">
    <property type="entry name" value="An_peroxidase"/>
    <property type="match status" value="1"/>
</dbReference>
<dbReference type="PANTHER" id="PTHR11475">
    <property type="entry name" value="OXIDASE/PEROXIDASE"/>
    <property type="match status" value="1"/>
</dbReference>
<evidence type="ECO:0008006" key="13">
    <source>
        <dbReference type="Google" id="ProtNLM"/>
    </source>
</evidence>
<dbReference type="EMBL" id="OU892278">
    <property type="protein sequence ID" value="CAG9765153.1"/>
    <property type="molecule type" value="Genomic_DNA"/>
</dbReference>
<dbReference type="AlphaFoldDB" id="A0A9N9MJS2"/>
<dbReference type="PRINTS" id="PR00457">
    <property type="entry name" value="ANPEROXIDASE"/>
</dbReference>
<keyword evidence="5" id="KW-0732">Signal</keyword>
<keyword evidence="4 9" id="KW-0349">Heme</keyword>
<name>A0A9N9MJS2_9CUCU</name>
<gene>
    <name evidence="11" type="ORF">CEUTPL_LOCUS5768</name>
</gene>
<feature type="binding site" description="axial binding residue" evidence="9">
    <location>
        <position position="452"/>
    </location>
    <ligand>
        <name>heme b</name>
        <dbReference type="ChEBI" id="CHEBI:60344"/>
    </ligand>
    <ligandPart>
        <name>Fe</name>
        <dbReference type="ChEBI" id="CHEBI:18248"/>
    </ligandPart>
</feature>
<comment type="subcellular location">
    <subcellularLocation>
        <location evidence="1">Secreted</location>
    </subcellularLocation>
</comment>
<reference evidence="11" key="1">
    <citation type="submission" date="2022-01" db="EMBL/GenBank/DDBJ databases">
        <authorList>
            <person name="King R."/>
        </authorList>
    </citation>
    <scope>NUCLEOTIDE SEQUENCE</scope>
</reference>
<organism evidence="11 12">
    <name type="scientific">Ceutorhynchus assimilis</name>
    <name type="common">cabbage seed weevil</name>
    <dbReference type="NCBI Taxonomy" id="467358"/>
    <lineage>
        <taxon>Eukaryota</taxon>
        <taxon>Metazoa</taxon>
        <taxon>Ecdysozoa</taxon>
        <taxon>Arthropoda</taxon>
        <taxon>Hexapoda</taxon>
        <taxon>Insecta</taxon>
        <taxon>Pterygota</taxon>
        <taxon>Neoptera</taxon>
        <taxon>Endopterygota</taxon>
        <taxon>Coleoptera</taxon>
        <taxon>Polyphaga</taxon>
        <taxon>Cucujiformia</taxon>
        <taxon>Curculionidae</taxon>
        <taxon>Ceutorhynchinae</taxon>
        <taxon>Ceutorhynchus</taxon>
    </lineage>
</organism>
<sequence>MLHLDKLTLSALEKKSTDEMSKLKSRESDLLSSPEPTILNPGPATYGHFRNSRSFDMADLSQVMHVANSALELAIATRAFKDRQGLTNEQLEMGYVSEDLKHTPLGHACVEPPFCPMIPDRYRRIDGACNNVLHPTWGAPFTPYSRILPASYHDGVWSPRVSVVDEEPLPSPRQISTTVISDVDSPNHDYTLAVPQFGQFLSHDFTHSMDMSFTNGSAIACCESDGNSMLPPEATHYACMPIPIPENDPFFSRFHQRCMNFVRTILAPSHECSLGYVQQMNKITHYIDVSQVYGSTPEQTSELRSFHAGKLKVFSDYGRDLPPLAKDPEACLTMEQGSACFESGDTRTNQMITLVVMHTIFLREHNRLATVLAHLNPHWNDDQLFLEARQILIAEMQVIVYKEFLPTVIGMEAMDDFGLHLKRGDRYSVDYNPQVEPSVTNELSAAAFRFGHSTVDGQLKLYGPQKMEEVIAIPEVMFYPARMRHQEFLDEILSTLTTEPIQDVDGSVTDQLTKYMFRGGNPFGVDLAAINIQRGRDHGLRPYNDYRELTGLPRIRDFSEYGPELGEKLRLVYKSPDDMDLWVGGLLEERAPGSLVGPTFRDMIADQFARLKKGDRYFFENDPSINPGHFTMEQLHEVRKASLSRIICDNSDKRLLSRQARNAFRKPGVPGNEFVDCRSHEIPSLDLTPWQE</sequence>
<dbReference type="CDD" id="cd09823">
    <property type="entry name" value="peroxinectin_like"/>
    <property type="match status" value="1"/>
</dbReference>
<accession>A0A9N9MJS2</accession>
<dbReference type="GO" id="GO:0004601">
    <property type="term" value="F:peroxidase activity"/>
    <property type="evidence" value="ECO:0007669"/>
    <property type="project" value="UniProtKB-KW"/>
</dbReference>
<evidence type="ECO:0000256" key="3">
    <source>
        <dbReference type="ARBA" id="ARBA00022559"/>
    </source>
</evidence>
<keyword evidence="2" id="KW-0964">Secreted</keyword>
<dbReference type="InterPro" id="IPR010255">
    <property type="entry name" value="Haem_peroxidase_sf"/>
</dbReference>
<dbReference type="GO" id="GO:0006979">
    <property type="term" value="P:response to oxidative stress"/>
    <property type="evidence" value="ECO:0007669"/>
    <property type="project" value="InterPro"/>
</dbReference>
<evidence type="ECO:0000256" key="5">
    <source>
        <dbReference type="ARBA" id="ARBA00022729"/>
    </source>
</evidence>
<keyword evidence="9" id="KW-0479">Metal-binding</keyword>
<dbReference type="OrthoDB" id="823504at2759"/>
<protein>
    <recommendedName>
        <fullName evidence="13">Chorion peroxidase</fullName>
    </recommendedName>
</protein>
<dbReference type="GO" id="GO:0005576">
    <property type="term" value="C:extracellular region"/>
    <property type="evidence" value="ECO:0007669"/>
    <property type="project" value="UniProtKB-SubCell"/>
</dbReference>
<evidence type="ECO:0000256" key="9">
    <source>
        <dbReference type="PIRSR" id="PIRSR619791-2"/>
    </source>
</evidence>
<keyword evidence="12" id="KW-1185">Reference proteome</keyword>
<keyword evidence="8" id="KW-0325">Glycoprotein</keyword>
<dbReference type="GO" id="GO:0020037">
    <property type="term" value="F:heme binding"/>
    <property type="evidence" value="ECO:0007669"/>
    <property type="project" value="InterPro"/>
</dbReference>
<dbReference type="InterPro" id="IPR037120">
    <property type="entry name" value="Haem_peroxidase_sf_animal"/>
</dbReference>
<dbReference type="InterPro" id="IPR019791">
    <property type="entry name" value="Haem_peroxidase_animal"/>
</dbReference>
<dbReference type="Gene3D" id="1.10.640.10">
    <property type="entry name" value="Haem peroxidase domain superfamily, animal type"/>
    <property type="match status" value="1"/>
</dbReference>
<dbReference type="Proteomes" id="UP001152799">
    <property type="component" value="Chromosome 2"/>
</dbReference>
<keyword evidence="3" id="KW-0575">Peroxidase</keyword>
<evidence type="ECO:0000256" key="6">
    <source>
        <dbReference type="ARBA" id="ARBA00023002"/>
    </source>
</evidence>
<dbReference type="GO" id="GO:0046872">
    <property type="term" value="F:metal ion binding"/>
    <property type="evidence" value="ECO:0007669"/>
    <property type="project" value="UniProtKB-KW"/>
</dbReference>